<keyword evidence="4 6" id="KW-0067">ATP-binding</keyword>
<comment type="function">
    <text evidence="6">RNA helicase.</text>
</comment>
<dbReference type="Gene3D" id="3.40.50.300">
    <property type="entry name" value="P-loop containing nucleotide triphosphate hydrolases"/>
    <property type="match status" value="1"/>
</dbReference>
<accession>A0A915IE14</accession>
<keyword evidence="3 6" id="KW-0347">Helicase</keyword>
<dbReference type="GO" id="GO:0016787">
    <property type="term" value="F:hydrolase activity"/>
    <property type="evidence" value="ECO:0007669"/>
    <property type="project" value="UniProtKB-KW"/>
</dbReference>
<dbReference type="SUPFAM" id="SSF52540">
    <property type="entry name" value="P-loop containing nucleoside triphosphate hydrolases"/>
    <property type="match status" value="1"/>
</dbReference>
<dbReference type="EC" id="3.6.4.13" evidence="6"/>
<comment type="domain">
    <text evidence="6">The Q motif is unique to and characteristic of the DEAD box family of RNA helicases and controls ATP binding and hydrolysis.</text>
</comment>
<evidence type="ECO:0000259" key="7">
    <source>
        <dbReference type="PROSITE" id="PS51195"/>
    </source>
</evidence>
<keyword evidence="8" id="KW-1185">Reference proteome</keyword>
<name>A0A915IE14_ROMCU</name>
<dbReference type="PANTHER" id="PTHR24031">
    <property type="entry name" value="RNA HELICASE"/>
    <property type="match status" value="1"/>
</dbReference>
<reference evidence="9" key="1">
    <citation type="submission" date="2022-11" db="UniProtKB">
        <authorList>
            <consortium name="WormBaseParasite"/>
        </authorList>
    </citation>
    <scope>IDENTIFICATION</scope>
</reference>
<comment type="catalytic activity">
    <reaction evidence="6">
        <text>ATP + H2O = ADP + phosphate + H(+)</text>
        <dbReference type="Rhea" id="RHEA:13065"/>
        <dbReference type="ChEBI" id="CHEBI:15377"/>
        <dbReference type="ChEBI" id="CHEBI:15378"/>
        <dbReference type="ChEBI" id="CHEBI:30616"/>
        <dbReference type="ChEBI" id="CHEBI:43474"/>
        <dbReference type="ChEBI" id="CHEBI:456216"/>
        <dbReference type="EC" id="3.6.4.13"/>
    </reaction>
</comment>
<evidence type="ECO:0000256" key="3">
    <source>
        <dbReference type="ARBA" id="ARBA00022806"/>
    </source>
</evidence>
<evidence type="ECO:0000313" key="8">
    <source>
        <dbReference type="Proteomes" id="UP000887565"/>
    </source>
</evidence>
<evidence type="ECO:0000256" key="1">
    <source>
        <dbReference type="ARBA" id="ARBA00022741"/>
    </source>
</evidence>
<keyword evidence="6" id="KW-0694">RNA-binding</keyword>
<keyword evidence="1 6" id="KW-0547">Nucleotide-binding</keyword>
<evidence type="ECO:0000256" key="4">
    <source>
        <dbReference type="ARBA" id="ARBA00022840"/>
    </source>
</evidence>
<dbReference type="GO" id="GO:0003723">
    <property type="term" value="F:RNA binding"/>
    <property type="evidence" value="ECO:0007669"/>
    <property type="project" value="UniProtKB-UniRule"/>
</dbReference>
<keyword evidence="2 6" id="KW-0378">Hydrolase</keyword>
<evidence type="ECO:0000313" key="9">
    <source>
        <dbReference type="WBParaSite" id="nRc.2.0.1.t12142-RA"/>
    </source>
</evidence>
<protein>
    <recommendedName>
        <fullName evidence="6">ATP-dependent RNA helicase</fullName>
        <ecNumber evidence="6">3.6.4.13</ecNumber>
    </recommendedName>
</protein>
<proteinExistence type="inferred from homology"/>
<dbReference type="InterPro" id="IPR027417">
    <property type="entry name" value="P-loop_NTPase"/>
</dbReference>
<feature type="domain" description="DEAD-box RNA helicase Q" evidence="7">
    <location>
        <begin position="10"/>
        <end position="38"/>
    </location>
</feature>
<comment type="similarity">
    <text evidence="6">Belongs to the DEAD box helicase family.</text>
</comment>
<dbReference type="Proteomes" id="UP000887565">
    <property type="component" value="Unplaced"/>
</dbReference>
<dbReference type="InterPro" id="IPR014014">
    <property type="entry name" value="RNA_helicase_DEAD_Q_motif"/>
</dbReference>
<dbReference type="GO" id="GO:0003724">
    <property type="term" value="F:RNA helicase activity"/>
    <property type="evidence" value="ECO:0007669"/>
    <property type="project" value="UniProtKB-EC"/>
</dbReference>
<evidence type="ECO:0000256" key="6">
    <source>
        <dbReference type="RuleBase" id="RU365068"/>
    </source>
</evidence>
<evidence type="ECO:0000256" key="5">
    <source>
        <dbReference type="PROSITE-ProRule" id="PRU00552"/>
    </source>
</evidence>
<dbReference type="Pfam" id="PF00270">
    <property type="entry name" value="DEAD"/>
    <property type="match status" value="1"/>
</dbReference>
<feature type="short sequence motif" description="Q motif" evidence="5">
    <location>
        <begin position="10"/>
        <end position="38"/>
    </location>
</feature>
<dbReference type="GO" id="GO:0005524">
    <property type="term" value="F:ATP binding"/>
    <property type="evidence" value="ECO:0007669"/>
    <property type="project" value="UniProtKB-UniRule"/>
</dbReference>
<dbReference type="AlphaFoldDB" id="A0A915IE14"/>
<sequence length="81" mass="9243">MFVRSSFLRMKWKKLNLNPDLIETLKNQGFKVPTPVQIKCIPEFLSRKDVIVEAPTGSGKTLSYVLPILQSLSSKTLKKHE</sequence>
<dbReference type="PROSITE" id="PS51195">
    <property type="entry name" value="Q_MOTIF"/>
    <property type="match status" value="1"/>
</dbReference>
<dbReference type="WBParaSite" id="nRc.2.0.1.t12142-RA">
    <property type="protein sequence ID" value="nRc.2.0.1.t12142-RA"/>
    <property type="gene ID" value="nRc.2.0.1.g12142"/>
</dbReference>
<organism evidence="8 9">
    <name type="scientific">Romanomermis culicivorax</name>
    <name type="common">Nematode worm</name>
    <dbReference type="NCBI Taxonomy" id="13658"/>
    <lineage>
        <taxon>Eukaryota</taxon>
        <taxon>Metazoa</taxon>
        <taxon>Ecdysozoa</taxon>
        <taxon>Nematoda</taxon>
        <taxon>Enoplea</taxon>
        <taxon>Dorylaimia</taxon>
        <taxon>Mermithida</taxon>
        <taxon>Mermithoidea</taxon>
        <taxon>Mermithidae</taxon>
        <taxon>Romanomermis</taxon>
    </lineage>
</organism>
<dbReference type="InterPro" id="IPR011545">
    <property type="entry name" value="DEAD/DEAH_box_helicase_dom"/>
</dbReference>
<evidence type="ECO:0000256" key="2">
    <source>
        <dbReference type="ARBA" id="ARBA00022801"/>
    </source>
</evidence>